<proteinExistence type="predicted"/>
<dbReference type="GO" id="GO:0003676">
    <property type="term" value="F:nucleic acid binding"/>
    <property type="evidence" value="ECO:0007669"/>
    <property type="project" value="InterPro"/>
</dbReference>
<dbReference type="Proteomes" id="UP000828390">
    <property type="component" value="Unassembled WGS sequence"/>
</dbReference>
<keyword evidence="2" id="KW-1185">Reference proteome</keyword>
<sequence length="65" mass="7524">MSMMFHKNRASSHTSKQTLQFLKKENLNFIDSDEWMPKSPDAGPMDFGNWESLNAVYRSVTITLL</sequence>
<evidence type="ECO:0000313" key="2">
    <source>
        <dbReference type="Proteomes" id="UP000828390"/>
    </source>
</evidence>
<dbReference type="Gene3D" id="3.30.420.10">
    <property type="entry name" value="Ribonuclease H-like superfamily/Ribonuclease H"/>
    <property type="match status" value="1"/>
</dbReference>
<dbReference type="EMBL" id="JAIWYP010000003">
    <property type="protein sequence ID" value="KAH3848736.1"/>
    <property type="molecule type" value="Genomic_DNA"/>
</dbReference>
<accession>A0A9D4KZD6</accession>
<dbReference type="InterPro" id="IPR036397">
    <property type="entry name" value="RNaseH_sf"/>
</dbReference>
<dbReference type="AlphaFoldDB" id="A0A9D4KZD6"/>
<evidence type="ECO:0000313" key="1">
    <source>
        <dbReference type="EMBL" id="KAH3848736.1"/>
    </source>
</evidence>
<comment type="caution">
    <text evidence="1">The sequence shown here is derived from an EMBL/GenBank/DDBJ whole genome shotgun (WGS) entry which is preliminary data.</text>
</comment>
<reference evidence="1" key="1">
    <citation type="journal article" date="2019" name="bioRxiv">
        <title>The Genome of the Zebra Mussel, Dreissena polymorpha: A Resource for Invasive Species Research.</title>
        <authorList>
            <person name="McCartney M.A."/>
            <person name="Auch B."/>
            <person name="Kono T."/>
            <person name="Mallez S."/>
            <person name="Zhang Y."/>
            <person name="Obille A."/>
            <person name="Becker A."/>
            <person name="Abrahante J.E."/>
            <person name="Garbe J."/>
            <person name="Badalamenti J.P."/>
            <person name="Herman A."/>
            <person name="Mangelson H."/>
            <person name="Liachko I."/>
            <person name="Sullivan S."/>
            <person name="Sone E.D."/>
            <person name="Koren S."/>
            <person name="Silverstein K.A.T."/>
            <person name="Beckman K.B."/>
            <person name="Gohl D.M."/>
        </authorList>
    </citation>
    <scope>NUCLEOTIDE SEQUENCE</scope>
    <source>
        <strain evidence="1">Duluth1</strain>
        <tissue evidence="1">Whole animal</tissue>
    </source>
</reference>
<reference evidence="1" key="2">
    <citation type="submission" date="2020-11" db="EMBL/GenBank/DDBJ databases">
        <authorList>
            <person name="McCartney M.A."/>
            <person name="Auch B."/>
            <person name="Kono T."/>
            <person name="Mallez S."/>
            <person name="Becker A."/>
            <person name="Gohl D.M."/>
            <person name="Silverstein K.A.T."/>
            <person name="Koren S."/>
            <person name="Bechman K.B."/>
            <person name="Herman A."/>
            <person name="Abrahante J.E."/>
            <person name="Garbe J."/>
        </authorList>
    </citation>
    <scope>NUCLEOTIDE SEQUENCE</scope>
    <source>
        <strain evidence="1">Duluth1</strain>
        <tissue evidence="1">Whole animal</tissue>
    </source>
</reference>
<organism evidence="1 2">
    <name type="scientific">Dreissena polymorpha</name>
    <name type="common">Zebra mussel</name>
    <name type="synonym">Mytilus polymorpha</name>
    <dbReference type="NCBI Taxonomy" id="45954"/>
    <lineage>
        <taxon>Eukaryota</taxon>
        <taxon>Metazoa</taxon>
        <taxon>Spiralia</taxon>
        <taxon>Lophotrochozoa</taxon>
        <taxon>Mollusca</taxon>
        <taxon>Bivalvia</taxon>
        <taxon>Autobranchia</taxon>
        <taxon>Heteroconchia</taxon>
        <taxon>Euheterodonta</taxon>
        <taxon>Imparidentia</taxon>
        <taxon>Neoheterodontei</taxon>
        <taxon>Myida</taxon>
        <taxon>Dreissenoidea</taxon>
        <taxon>Dreissenidae</taxon>
        <taxon>Dreissena</taxon>
    </lineage>
</organism>
<protein>
    <submittedName>
        <fullName evidence="1">Uncharacterized protein</fullName>
    </submittedName>
</protein>
<gene>
    <name evidence="1" type="ORF">DPMN_091116</name>
</gene>
<name>A0A9D4KZD6_DREPO</name>